<dbReference type="InterPro" id="IPR008271">
    <property type="entry name" value="Ser/Thr_kinase_AS"/>
</dbReference>
<feature type="compositionally biased region" description="Pro residues" evidence="5">
    <location>
        <begin position="323"/>
        <end position="336"/>
    </location>
</feature>
<feature type="compositionally biased region" description="Polar residues" evidence="5">
    <location>
        <begin position="374"/>
        <end position="390"/>
    </location>
</feature>
<evidence type="ECO:0000256" key="3">
    <source>
        <dbReference type="ARBA" id="ARBA00022777"/>
    </source>
</evidence>
<dbReference type="PANTHER" id="PTHR43289:SF34">
    <property type="entry name" value="SERINE_THREONINE-PROTEIN KINASE YBDM-RELATED"/>
    <property type="match status" value="1"/>
</dbReference>
<keyword evidence="2" id="KW-0547">Nucleotide-binding</keyword>
<sequence length="475" mass="49958">MMVLTAEDPGSAGPYRLEYRLGSGGQGVVYAGRGPNGVLVAVKLLHQHLIADDEARVRFLREVETAKRVAPFCTAQLLDTGFAGRRPYIVSEFVDGPSLQDSVRESGPRGAAALQRLAVNTATALAAIHAAGVVHRDFKPGNVLLGPDGPVVIDFGVAKALDLSQSVVTSQPIGSPAYMAPEQIANGEVGPAADLFTWAATMYYAATGERAFPGDSVPAALHAVLSSEPDLRRLEGPFRLLLRECLAKEPALRPTAAQVVERLSALPAPAWIPAPARRPVRRRAFAAGAVALVATAGFGFYALSPSGAQQRAAGPATTASSPTPSPRPSTPKPTPTAGPGRVAQLAQSPATAPTRAPRKSATPARKTNPAPHTRVTTVYQTPRSKPTSSFPTREPTTEAPPPPSTGTATWTDANAYCHERGYTSAMGSWYDLRCNGSSTQITATTLCQWKYPKYPNAVGEQPANGFMPVANCQLS</sequence>
<dbReference type="PROSITE" id="PS00108">
    <property type="entry name" value="PROTEIN_KINASE_ST"/>
    <property type="match status" value="1"/>
</dbReference>
<gene>
    <name evidence="7" type="ORF">SAMN05444920_11183</name>
</gene>
<evidence type="ECO:0000313" key="7">
    <source>
        <dbReference type="EMBL" id="SEG97841.1"/>
    </source>
</evidence>
<feature type="domain" description="Protein kinase" evidence="6">
    <location>
        <begin position="15"/>
        <end position="272"/>
    </location>
</feature>
<dbReference type="AlphaFoldDB" id="A0A1H6EL59"/>
<dbReference type="EMBL" id="FNVT01000011">
    <property type="protein sequence ID" value="SEG97841.1"/>
    <property type="molecule type" value="Genomic_DNA"/>
</dbReference>
<dbReference type="PANTHER" id="PTHR43289">
    <property type="entry name" value="MITOGEN-ACTIVATED PROTEIN KINASE KINASE KINASE 20-RELATED"/>
    <property type="match status" value="1"/>
</dbReference>
<dbReference type="Gene3D" id="1.10.510.10">
    <property type="entry name" value="Transferase(Phosphotransferase) domain 1"/>
    <property type="match status" value="1"/>
</dbReference>
<evidence type="ECO:0000256" key="4">
    <source>
        <dbReference type="ARBA" id="ARBA00022840"/>
    </source>
</evidence>
<evidence type="ECO:0000256" key="2">
    <source>
        <dbReference type="ARBA" id="ARBA00022741"/>
    </source>
</evidence>
<feature type="region of interest" description="Disordered" evidence="5">
    <location>
        <begin position="311"/>
        <end position="410"/>
    </location>
</feature>
<dbReference type="RefSeq" id="WP_103960034.1">
    <property type="nucleotide sequence ID" value="NZ_FNVT01000011.1"/>
</dbReference>
<keyword evidence="8" id="KW-1185">Reference proteome</keyword>
<evidence type="ECO:0000259" key="6">
    <source>
        <dbReference type="PROSITE" id="PS50011"/>
    </source>
</evidence>
<keyword evidence="7" id="KW-0723">Serine/threonine-protein kinase</keyword>
<dbReference type="SUPFAM" id="SSF56112">
    <property type="entry name" value="Protein kinase-like (PK-like)"/>
    <property type="match status" value="1"/>
</dbReference>
<dbReference type="Proteomes" id="UP000236732">
    <property type="component" value="Unassembled WGS sequence"/>
</dbReference>
<name>A0A1H6EL59_9ACTN</name>
<dbReference type="GO" id="GO:0005524">
    <property type="term" value="F:ATP binding"/>
    <property type="evidence" value="ECO:0007669"/>
    <property type="project" value="UniProtKB-KW"/>
</dbReference>
<dbReference type="InterPro" id="IPR000719">
    <property type="entry name" value="Prot_kinase_dom"/>
</dbReference>
<accession>A0A1H6EL59</accession>
<keyword evidence="3 7" id="KW-0418">Kinase</keyword>
<reference evidence="7 8" key="1">
    <citation type="submission" date="2016-10" db="EMBL/GenBank/DDBJ databases">
        <authorList>
            <person name="de Groot N.N."/>
        </authorList>
    </citation>
    <scope>NUCLEOTIDE SEQUENCE [LARGE SCALE GENOMIC DNA]</scope>
    <source>
        <strain evidence="7 8">CGMCC 4.7037</strain>
    </source>
</reference>
<dbReference type="Gene3D" id="3.30.200.20">
    <property type="entry name" value="Phosphorylase Kinase, domain 1"/>
    <property type="match status" value="1"/>
</dbReference>
<evidence type="ECO:0000256" key="5">
    <source>
        <dbReference type="SAM" id="MobiDB-lite"/>
    </source>
</evidence>
<dbReference type="PROSITE" id="PS50011">
    <property type="entry name" value="PROTEIN_KINASE_DOM"/>
    <property type="match status" value="1"/>
</dbReference>
<feature type="compositionally biased region" description="Low complexity" evidence="5">
    <location>
        <begin position="312"/>
        <end position="322"/>
    </location>
</feature>
<dbReference type="GO" id="GO:0004674">
    <property type="term" value="F:protein serine/threonine kinase activity"/>
    <property type="evidence" value="ECO:0007669"/>
    <property type="project" value="UniProtKB-KW"/>
</dbReference>
<dbReference type="CDD" id="cd14014">
    <property type="entry name" value="STKc_PknB_like"/>
    <property type="match status" value="1"/>
</dbReference>
<protein>
    <submittedName>
        <fullName evidence="7">Serine/threonine protein kinase</fullName>
    </submittedName>
</protein>
<proteinExistence type="predicted"/>
<evidence type="ECO:0000313" key="8">
    <source>
        <dbReference type="Proteomes" id="UP000236732"/>
    </source>
</evidence>
<dbReference type="InterPro" id="IPR011009">
    <property type="entry name" value="Kinase-like_dom_sf"/>
</dbReference>
<dbReference type="OrthoDB" id="3915799at2"/>
<keyword evidence="1" id="KW-0808">Transferase</keyword>
<evidence type="ECO:0000256" key="1">
    <source>
        <dbReference type="ARBA" id="ARBA00022679"/>
    </source>
</evidence>
<dbReference type="Pfam" id="PF00069">
    <property type="entry name" value="Pkinase"/>
    <property type="match status" value="1"/>
</dbReference>
<organism evidence="7 8">
    <name type="scientific">Nonomuraea solani</name>
    <dbReference type="NCBI Taxonomy" id="1144553"/>
    <lineage>
        <taxon>Bacteria</taxon>
        <taxon>Bacillati</taxon>
        <taxon>Actinomycetota</taxon>
        <taxon>Actinomycetes</taxon>
        <taxon>Streptosporangiales</taxon>
        <taxon>Streptosporangiaceae</taxon>
        <taxon>Nonomuraea</taxon>
    </lineage>
</organism>
<keyword evidence="4" id="KW-0067">ATP-binding</keyword>